<evidence type="ECO:0000256" key="1">
    <source>
        <dbReference type="SAM" id="MobiDB-lite"/>
    </source>
</evidence>
<evidence type="ECO:0000313" key="2">
    <source>
        <dbReference type="EMBL" id="PKB91755.1"/>
    </source>
</evidence>
<proteinExistence type="predicted"/>
<protein>
    <submittedName>
        <fullName evidence="2">Uncharacterized protein</fullName>
    </submittedName>
</protein>
<dbReference type="EMBL" id="LLXJ01013904">
    <property type="protein sequence ID" value="PKB91755.1"/>
    <property type="molecule type" value="Genomic_DNA"/>
</dbReference>
<feature type="compositionally biased region" description="Low complexity" evidence="1">
    <location>
        <begin position="31"/>
        <end position="45"/>
    </location>
</feature>
<reference evidence="2 3" key="2">
    <citation type="submission" date="2017-09" db="EMBL/GenBank/DDBJ databases">
        <title>Extensive intraspecific genome diversity in a model arbuscular mycorrhizal fungus.</title>
        <authorList>
            <person name="Chen E.C."/>
            <person name="Morin E."/>
            <person name="Beaudet D."/>
            <person name="Noel J."/>
            <person name="Ndikumana S."/>
            <person name="Charron P."/>
            <person name="St-Onge C."/>
            <person name="Giorgi J."/>
            <person name="Grigoriev I.V."/>
            <person name="Roux C."/>
            <person name="Martin F.M."/>
            <person name="Corradi N."/>
        </authorList>
    </citation>
    <scope>NUCLEOTIDE SEQUENCE [LARGE SCALE GENOMIC DNA]</scope>
    <source>
        <strain evidence="2 3">A5</strain>
    </source>
</reference>
<dbReference type="Proteomes" id="UP000232722">
    <property type="component" value="Unassembled WGS sequence"/>
</dbReference>
<evidence type="ECO:0000313" key="3">
    <source>
        <dbReference type="Proteomes" id="UP000232722"/>
    </source>
</evidence>
<feature type="region of interest" description="Disordered" evidence="1">
    <location>
        <begin position="28"/>
        <end position="68"/>
    </location>
</feature>
<comment type="caution">
    <text evidence="2">The sequence shown here is derived from an EMBL/GenBank/DDBJ whole genome shotgun (WGS) entry which is preliminary data.</text>
</comment>
<sequence>MIDYLLLLAFHSNKSYDFHIPNHIDDIGKLSNQSNNSSKITNSNKSFKRRLENGKFSRNNATNEEKSY</sequence>
<accession>A0A2N0NAZ2</accession>
<name>A0A2N0NAZ2_9GLOM</name>
<reference evidence="2 3" key="1">
    <citation type="submission" date="2016-04" db="EMBL/GenBank/DDBJ databases">
        <title>Genome analyses suggest a sexual origin of heterokaryosis in a supposedly ancient asexual fungus.</title>
        <authorList>
            <person name="Ropars J."/>
            <person name="Sedzielewska K."/>
            <person name="Noel J."/>
            <person name="Charron P."/>
            <person name="Farinelli L."/>
            <person name="Marton T."/>
            <person name="Kruger M."/>
            <person name="Pelin A."/>
            <person name="Brachmann A."/>
            <person name="Corradi N."/>
        </authorList>
    </citation>
    <scope>NUCLEOTIDE SEQUENCE [LARGE SCALE GENOMIC DNA]</scope>
    <source>
        <strain evidence="2 3">A5</strain>
    </source>
</reference>
<dbReference type="AlphaFoldDB" id="A0A2N0NAZ2"/>
<gene>
    <name evidence="2" type="ORF">RhiirA5_447674</name>
</gene>
<organism evidence="2 3">
    <name type="scientific">Rhizophagus irregularis</name>
    <dbReference type="NCBI Taxonomy" id="588596"/>
    <lineage>
        <taxon>Eukaryota</taxon>
        <taxon>Fungi</taxon>
        <taxon>Fungi incertae sedis</taxon>
        <taxon>Mucoromycota</taxon>
        <taxon>Glomeromycotina</taxon>
        <taxon>Glomeromycetes</taxon>
        <taxon>Glomerales</taxon>
        <taxon>Glomeraceae</taxon>
        <taxon>Rhizophagus</taxon>
    </lineage>
</organism>